<keyword evidence="2" id="KW-0732">Signal</keyword>
<dbReference type="PANTHER" id="PTHR40761:SF1">
    <property type="entry name" value="CONSERVED INTEGRAL MEMBRANE ALANINE VALINE AND LEUCINE RICH PROTEIN-RELATED"/>
    <property type="match status" value="1"/>
</dbReference>
<evidence type="ECO:0000256" key="1">
    <source>
        <dbReference type="SAM" id="Phobius"/>
    </source>
</evidence>
<dbReference type="EMBL" id="LT594324">
    <property type="protein sequence ID" value="SBT44482.1"/>
    <property type="molecule type" value="Genomic_DNA"/>
</dbReference>
<keyword evidence="1" id="KW-0472">Membrane</keyword>
<reference evidence="3 4" key="1">
    <citation type="submission" date="2016-06" db="EMBL/GenBank/DDBJ databases">
        <authorList>
            <person name="Kjaerup R.B."/>
            <person name="Dalgaard T.S."/>
            <person name="Juul-Madsen H.R."/>
        </authorList>
    </citation>
    <scope>NUCLEOTIDE SEQUENCE [LARGE SCALE GENOMIC DNA]</scope>
    <source>
        <strain evidence="3 4">DSM 45248</strain>
    </source>
</reference>
<dbReference type="AlphaFoldDB" id="A0A1A8ZKT6"/>
<organism evidence="3 4">
    <name type="scientific">Micromonospora narathiwatensis</name>
    <dbReference type="NCBI Taxonomy" id="299146"/>
    <lineage>
        <taxon>Bacteria</taxon>
        <taxon>Bacillati</taxon>
        <taxon>Actinomycetota</taxon>
        <taxon>Actinomycetes</taxon>
        <taxon>Micromonosporales</taxon>
        <taxon>Micromonosporaceae</taxon>
        <taxon>Micromonospora</taxon>
    </lineage>
</organism>
<dbReference type="PANTHER" id="PTHR40761">
    <property type="entry name" value="CONSERVED INTEGRAL MEMBRANE ALANINE VALINE AND LEUCINE RICH PROTEIN-RELATED"/>
    <property type="match status" value="1"/>
</dbReference>
<dbReference type="OrthoDB" id="3837845at2"/>
<feature type="transmembrane region" description="Helical" evidence="1">
    <location>
        <begin position="133"/>
        <end position="151"/>
    </location>
</feature>
<accession>A0A1A8ZKT6</accession>
<evidence type="ECO:0008006" key="5">
    <source>
        <dbReference type="Google" id="ProtNLM"/>
    </source>
</evidence>
<keyword evidence="1" id="KW-1133">Transmembrane helix</keyword>
<name>A0A1A8ZKT6_9ACTN</name>
<feature type="chain" id="PRO_5008382774" description="Magnesium transporter NIPA" evidence="2">
    <location>
        <begin position="19"/>
        <end position="277"/>
    </location>
</feature>
<feature type="transmembrane region" description="Helical" evidence="1">
    <location>
        <begin position="73"/>
        <end position="94"/>
    </location>
</feature>
<evidence type="ECO:0000256" key="2">
    <source>
        <dbReference type="SAM" id="SignalP"/>
    </source>
</evidence>
<feature type="transmembrane region" description="Helical" evidence="1">
    <location>
        <begin position="158"/>
        <end position="178"/>
    </location>
</feature>
<gene>
    <name evidence="3" type="ORF">GA0070621_2077</name>
</gene>
<protein>
    <recommendedName>
        <fullName evidence="5">Magnesium transporter NIPA</fullName>
    </recommendedName>
</protein>
<keyword evidence="4" id="KW-1185">Reference proteome</keyword>
<keyword evidence="1" id="KW-0812">Transmembrane</keyword>
<dbReference type="RefSeq" id="WP_157739927.1">
    <property type="nucleotide sequence ID" value="NZ_LT594324.1"/>
</dbReference>
<evidence type="ECO:0000313" key="3">
    <source>
        <dbReference type="EMBL" id="SBT44482.1"/>
    </source>
</evidence>
<proteinExistence type="predicted"/>
<feature type="transmembrane region" description="Helical" evidence="1">
    <location>
        <begin position="245"/>
        <end position="266"/>
    </location>
</feature>
<feature type="transmembrane region" description="Helical" evidence="1">
    <location>
        <begin position="184"/>
        <end position="206"/>
    </location>
</feature>
<sequence length="277" mass="28148">MSFGFVLALGAALCSATAATLQSIGARRIAATAHLDPRLLWRLLRTGPYAAGLALDGASSGLTFTALRTVPLFAVQAVGAANLSIVAVLAMLVLRVRLVMQDAIAIGGVIVGLALLVISAVTGPPSEVPRMAGWWLLGAVITLTVGAYLGSPRMRSPALPGLLAGLSFGSAALGARLLGRIDTVWALITNPISYAMVIAGLNGLLLYATALQRGSVTVASASTIVGQTVAPALVGWLLLGDRVRSGFAPVAVLGFVLAVTAAAALARHAQPHPPRAE</sequence>
<dbReference type="Proteomes" id="UP000198765">
    <property type="component" value="Chromosome I"/>
</dbReference>
<feature type="transmembrane region" description="Helical" evidence="1">
    <location>
        <begin position="103"/>
        <end position="121"/>
    </location>
</feature>
<evidence type="ECO:0000313" key="4">
    <source>
        <dbReference type="Proteomes" id="UP000198765"/>
    </source>
</evidence>
<feature type="transmembrane region" description="Helical" evidence="1">
    <location>
        <begin position="218"/>
        <end position="239"/>
    </location>
</feature>
<dbReference type="PATRIC" id="fig|299146.4.peg.2145"/>
<feature type="signal peptide" evidence="2">
    <location>
        <begin position="1"/>
        <end position="18"/>
    </location>
</feature>